<dbReference type="InterPro" id="IPR019020">
    <property type="entry name" value="Cyt-c552/DMSO_Rdtase_haem-bd"/>
</dbReference>
<protein>
    <recommendedName>
        <fullName evidence="6">Cytochrome c-552/DMSO reductase-like haem-binding domain-containing protein</fullName>
    </recommendedName>
</protein>
<reference evidence="7 8" key="1">
    <citation type="journal article" date="2012" name="FEBS Lett.">
        <title>Anammox organism KSU-1 expresses a NirK-type copper-containing nitrite reductase instead of a NirS-type with cytochrome cd1.</title>
        <authorList>
            <person name="Hira D."/>
            <person name="Toh H."/>
            <person name="Migita C.T."/>
            <person name="Okubo H."/>
            <person name="Nishiyama T."/>
            <person name="Hattori M."/>
            <person name="Furukawa K."/>
            <person name="Fujii T."/>
        </authorList>
    </citation>
    <scope>NUCLEOTIDE SEQUENCE [LARGE SCALE GENOMIC DNA]</scope>
</reference>
<evidence type="ECO:0000256" key="1">
    <source>
        <dbReference type="ARBA" id="ARBA00022448"/>
    </source>
</evidence>
<evidence type="ECO:0000256" key="4">
    <source>
        <dbReference type="ARBA" id="ARBA00022982"/>
    </source>
</evidence>
<keyword evidence="8" id="KW-1185">Reference proteome</keyword>
<keyword evidence="2" id="KW-0349">Heme</keyword>
<evidence type="ECO:0000256" key="5">
    <source>
        <dbReference type="ARBA" id="ARBA00023004"/>
    </source>
</evidence>
<dbReference type="STRING" id="247490.KSU1_D0923"/>
<dbReference type="AlphaFoldDB" id="I3IR87"/>
<evidence type="ECO:0000313" key="8">
    <source>
        <dbReference type="Proteomes" id="UP000002985"/>
    </source>
</evidence>
<comment type="caution">
    <text evidence="7">The sequence shown here is derived from an EMBL/GenBank/DDBJ whole genome shotgun (WGS) entry which is preliminary data.</text>
</comment>
<dbReference type="OrthoDB" id="9772663at2"/>
<dbReference type="GO" id="GO:0020037">
    <property type="term" value="F:heme binding"/>
    <property type="evidence" value="ECO:0007669"/>
    <property type="project" value="InterPro"/>
</dbReference>
<dbReference type="Proteomes" id="UP000002985">
    <property type="component" value="Unassembled WGS sequence"/>
</dbReference>
<accession>I3IR87</accession>
<organism evidence="7 8">
    <name type="scientific">Candidatus Jettenia caeni</name>
    <dbReference type="NCBI Taxonomy" id="247490"/>
    <lineage>
        <taxon>Bacteria</taxon>
        <taxon>Pseudomonadati</taxon>
        <taxon>Planctomycetota</taxon>
        <taxon>Candidatus Brocadiia</taxon>
        <taxon>Candidatus Brocadiales</taxon>
        <taxon>Candidatus Brocadiaceae</taxon>
        <taxon>Candidatus Jettenia</taxon>
    </lineage>
</organism>
<keyword evidence="3" id="KW-0479">Metal-binding</keyword>
<feature type="domain" description="Cytochrome c-552/DMSO reductase-like haem-binding" evidence="6">
    <location>
        <begin position="38"/>
        <end position="98"/>
    </location>
</feature>
<name>I3IR87_9BACT</name>
<dbReference type="Gene3D" id="2.60.40.1190">
    <property type="match status" value="1"/>
</dbReference>
<sequence length="115" mass="12830">MTSVEHVSGGRAAHNLLSELSRGMVVEDLNAEGFGTLTTQEHQDVNGCSKYKNGVWTVIMYRSLITKNHDDIQFVPGGKTYFNIAIWGGGKEDRNGQKNLSIQWHPLLLEQIAYP</sequence>
<evidence type="ECO:0000259" key="6">
    <source>
        <dbReference type="Pfam" id="PF09459"/>
    </source>
</evidence>
<evidence type="ECO:0000256" key="3">
    <source>
        <dbReference type="ARBA" id="ARBA00022723"/>
    </source>
</evidence>
<keyword evidence="1" id="KW-0813">Transport</keyword>
<dbReference type="Pfam" id="PF09459">
    <property type="entry name" value="EB_dh"/>
    <property type="match status" value="1"/>
</dbReference>
<dbReference type="eggNOG" id="ENOG5033J8R">
    <property type="taxonomic scope" value="Bacteria"/>
</dbReference>
<keyword evidence="4" id="KW-0249">Electron transport</keyword>
<dbReference type="EMBL" id="BAFH01000004">
    <property type="protein sequence ID" value="GAB64232.1"/>
    <property type="molecule type" value="Genomic_DNA"/>
</dbReference>
<gene>
    <name evidence="7" type="ORF">KSU1_D0923</name>
</gene>
<dbReference type="GO" id="GO:0046872">
    <property type="term" value="F:metal ion binding"/>
    <property type="evidence" value="ECO:0007669"/>
    <property type="project" value="UniProtKB-KW"/>
</dbReference>
<proteinExistence type="predicted"/>
<evidence type="ECO:0000256" key="2">
    <source>
        <dbReference type="ARBA" id="ARBA00022617"/>
    </source>
</evidence>
<keyword evidence="5" id="KW-0408">Iron</keyword>
<evidence type="ECO:0000313" key="7">
    <source>
        <dbReference type="EMBL" id="GAB64232.1"/>
    </source>
</evidence>